<feature type="transmembrane region" description="Helical" evidence="1">
    <location>
        <begin position="300"/>
        <end position="318"/>
    </location>
</feature>
<dbReference type="AlphaFoldDB" id="A0A1G7P1M8"/>
<proteinExistence type="predicted"/>
<evidence type="ECO:0008006" key="4">
    <source>
        <dbReference type="Google" id="ProtNLM"/>
    </source>
</evidence>
<dbReference type="OrthoDB" id="1244758at2"/>
<keyword evidence="3" id="KW-1185">Reference proteome</keyword>
<feature type="transmembrane region" description="Helical" evidence="1">
    <location>
        <begin position="325"/>
        <end position="341"/>
    </location>
</feature>
<keyword evidence="1" id="KW-0472">Membrane</keyword>
<dbReference type="STRING" id="454006.SAMN05421825_2167"/>
<organism evidence="2 3">
    <name type="scientific">Epilithonimonas hungarica</name>
    <dbReference type="NCBI Taxonomy" id="454006"/>
    <lineage>
        <taxon>Bacteria</taxon>
        <taxon>Pseudomonadati</taxon>
        <taxon>Bacteroidota</taxon>
        <taxon>Flavobacteriia</taxon>
        <taxon>Flavobacteriales</taxon>
        <taxon>Weeksellaceae</taxon>
        <taxon>Chryseobacterium group</taxon>
        <taxon>Epilithonimonas</taxon>
    </lineage>
</organism>
<feature type="transmembrane region" description="Helical" evidence="1">
    <location>
        <begin position="149"/>
        <end position="167"/>
    </location>
</feature>
<accession>A0A1G7P1M8</accession>
<feature type="transmembrane region" description="Helical" evidence="1">
    <location>
        <begin position="237"/>
        <end position="254"/>
    </location>
</feature>
<feature type="transmembrane region" description="Helical" evidence="1">
    <location>
        <begin position="179"/>
        <end position="206"/>
    </location>
</feature>
<dbReference type="EMBL" id="FNBH01000002">
    <property type="protein sequence ID" value="SDF80222.1"/>
    <property type="molecule type" value="Genomic_DNA"/>
</dbReference>
<dbReference type="RefSeq" id="WP_089873448.1">
    <property type="nucleotide sequence ID" value="NZ_FNBH01000002.1"/>
</dbReference>
<keyword evidence="1" id="KW-1133">Transmembrane helix</keyword>
<reference evidence="3" key="1">
    <citation type="submission" date="2016-10" db="EMBL/GenBank/DDBJ databases">
        <authorList>
            <person name="Varghese N."/>
            <person name="Submissions S."/>
        </authorList>
    </citation>
    <scope>NUCLEOTIDE SEQUENCE [LARGE SCALE GENOMIC DNA]</scope>
    <source>
        <strain evidence="3">DSM 19684</strain>
    </source>
</reference>
<evidence type="ECO:0000313" key="2">
    <source>
        <dbReference type="EMBL" id="SDF80222.1"/>
    </source>
</evidence>
<gene>
    <name evidence="2" type="ORF">SAMN05421825_2167</name>
</gene>
<protein>
    <recommendedName>
        <fullName evidence="4">Glycosyltransferase RgtA/B/C/D-like domain-containing protein</fullName>
    </recommendedName>
</protein>
<evidence type="ECO:0000256" key="1">
    <source>
        <dbReference type="SAM" id="Phobius"/>
    </source>
</evidence>
<name>A0A1G7P1M8_9FLAO</name>
<keyword evidence="1" id="KW-0812">Transmembrane</keyword>
<dbReference type="Proteomes" id="UP000199203">
    <property type="component" value="Unassembled WGS sequence"/>
</dbReference>
<feature type="transmembrane region" description="Helical" evidence="1">
    <location>
        <begin position="7"/>
        <end position="24"/>
    </location>
</feature>
<evidence type="ECO:0000313" key="3">
    <source>
        <dbReference type="Proteomes" id="UP000199203"/>
    </source>
</evidence>
<sequence>MEKKWKLSLLFLLPILAALTFWNYNNRVYDWDMPGYIGCMYALDYPGLPDKVRELTFSSIKKEAPAGHYADINGTDPKDVTRQYFEKNTRSFTEQLPYYEIKVGYNLVIRFLYKIGFTAPMSVLFLSLISYFFSGILLFYIFKIIFPNNYLIAFFATNVMLLLPPVIEMSRIPTPDMFILVMLLIFMIALLQKWKEWTVFIILFLITFIRPDYITFTLTYLVTAWIYAFIIDKKLDLSYFLQAAVLIVLYFFIIKFYNFPGWKSLFYDTFIYRRPFVSTQAASFTLQDYLLILFEKIINFKKVTLIAVGSLGLIFYWSKDKWIRIYSLFIFINIYIKFVFFPQSATLRFFFGFIILLLIMLSFALSKKYNGLRLGKNP</sequence>
<feature type="transmembrane region" description="Helical" evidence="1">
    <location>
        <begin position="121"/>
        <end position="142"/>
    </location>
</feature>
<feature type="transmembrane region" description="Helical" evidence="1">
    <location>
        <begin position="347"/>
        <end position="366"/>
    </location>
</feature>